<dbReference type="InterPro" id="IPR023214">
    <property type="entry name" value="HAD_sf"/>
</dbReference>
<dbReference type="Gene3D" id="3.40.50.1000">
    <property type="entry name" value="HAD superfamily/HAD-like"/>
    <property type="match status" value="1"/>
</dbReference>
<organism evidence="2 3">
    <name type="scientific">Vibrio pectenicida</name>
    <dbReference type="NCBI Taxonomy" id="62763"/>
    <lineage>
        <taxon>Bacteria</taxon>
        <taxon>Pseudomonadati</taxon>
        <taxon>Pseudomonadota</taxon>
        <taxon>Gammaproteobacteria</taxon>
        <taxon>Vibrionales</taxon>
        <taxon>Vibrionaceae</taxon>
        <taxon>Vibrio</taxon>
    </lineage>
</organism>
<reference evidence="2 3" key="1">
    <citation type="submission" date="2018-12" db="EMBL/GenBank/DDBJ databases">
        <title>Genomic taxonomy of the Vibrionaceae family.</title>
        <authorList>
            <person name="Gomez-Gil B."/>
            <person name="Enciso-Ibarra K."/>
        </authorList>
    </citation>
    <scope>NUCLEOTIDE SEQUENCE [LARGE SCALE GENOMIC DNA]</scope>
    <source>
        <strain evidence="2 3">CAIM 594</strain>
    </source>
</reference>
<dbReference type="InterPro" id="IPR036412">
    <property type="entry name" value="HAD-like_sf"/>
</dbReference>
<dbReference type="InterPro" id="IPR005519">
    <property type="entry name" value="Acid_phosphat_B-like"/>
</dbReference>
<dbReference type="Proteomes" id="UP000269041">
    <property type="component" value="Unassembled WGS sequence"/>
</dbReference>
<keyword evidence="3" id="KW-1185">Reference proteome</keyword>
<dbReference type="SUPFAM" id="SSF56784">
    <property type="entry name" value="HAD-like"/>
    <property type="match status" value="1"/>
</dbReference>
<sequence length="268" mass="30631">MTLSVTTLATLLTGNSYATDNNEHNLLAYSVAWKQTAAEYRALYYQGFNLAKMHLDKALMNHKKGDKPLAIVTDLDDTLVLPLEYWGRLIQNKKDFFEDPLWDKWIPTNGMIPSPGSNDFLEYANRNNVDIFYVTSRDQGEPTWELAKQNILAMGFPLKDDAHLTVLTDTSNKETRQNEILKNYNVVVLLGDNLNDFKHKYYIKGDVDGRIAKMEEDKDLFGSKYILFPNPTDGHWLAAIFGESEPEATQENRKTLIKAATKTAWKDK</sequence>
<dbReference type="PIRSF" id="PIRSF019271">
    <property type="entry name" value="Acid_Ptase_C"/>
    <property type="match status" value="1"/>
</dbReference>
<name>A0A3R9EC70_9VIBR</name>
<proteinExistence type="predicted"/>
<evidence type="ECO:0000313" key="3">
    <source>
        <dbReference type="Proteomes" id="UP000269041"/>
    </source>
</evidence>
<dbReference type="OrthoDB" id="395856at2"/>
<keyword evidence="1" id="KW-0732">Signal</keyword>
<dbReference type="GO" id="GO:0009279">
    <property type="term" value="C:cell outer membrane"/>
    <property type="evidence" value="ECO:0007669"/>
    <property type="project" value="InterPro"/>
</dbReference>
<gene>
    <name evidence="2" type="ORF">EJA03_12705</name>
</gene>
<protein>
    <submittedName>
        <fullName evidence="2">Acid phosphatase</fullName>
    </submittedName>
</protein>
<dbReference type="Pfam" id="PF03767">
    <property type="entry name" value="Acid_phosphat_B"/>
    <property type="match status" value="1"/>
</dbReference>
<dbReference type="AlphaFoldDB" id="A0A3R9EC70"/>
<evidence type="ECO:0000313" key="2">
    <source>
        <dbReference type="EMBL" id="RSD30676.1"/>
    </source>
</evidence>
<comment type="caution">
    <text evidence="2">The sequence shown here is derived from an EMBL/GenBank/DDBJ whole genome shotgun (WGS) entry which is preliminary data.</text>
</comment>
<dbReference type="InterPro" id="IPR006423">
    <property type="entry name" value="Lipo_e_P4"/>
</dbReference>
<dbReference type="EMBL" id="RSFA01000057">
    <property type="protein sequence ID" value="RSD30676.1"/>
    <property type="molecule type" value="Genomic_DNA"/>
</dbReference>
<evidence type="ECO:0000256" key="1">
    <source>
        <dbReference type="ARBA" id="ARBA00022729"/>
    </source>
</evidence>
<accession>A0A3R9EC70</accession>